<reference evidence="1" key="1">
    <citation type="journal article" date="2019" name="bioRxiv">
        <title>The Genome of the Zebra Mussel, Dreissena polymorpha: A Resource for Invasive Species Research.</title>
        <authorList>
            <person name="McCartney M.A."/>
            <person name="Auch B."/>
            <person name="Kono T."/>
            <person name="Mallez S."/>
            <person name="Zhang Y."/>
            <person name="Obille A."/>
            <person name="Becker A."/>
            <person name="Abrahante J.E."/>
            <person name="Garbe J."/>
            <person name="Badalamenti J.P."/>
            <person name="Herman A."/>
            <person name="Mangelson H."/>
            <person name="Liachko I."/>
            <person name="Sullivan S."/>
            <person name="Sone E.D."/>
            <person name="Koren S."/>
            <person name="Silverstein K.A.T."/>
            <person name="Beckman K.B."/>
            <person name="Gohl D.M."/>
        </authorList>
    </citation>
    <scope>NUCLEOTIDE SEQUENCE</scope>
    <source>
        <strain evidence="1">Duluth1</strain>
        <tissue evidence="1">Whole animal</tissue>
    </source>
</reference>
<organism evidence="1 2">
    <name type="scientific">Dreissena polymorpha</name>
    <name type="common">Zebra mussel</name>
    <name type="synonym">Mytilus polymorpha</name>
    <dbReference type="NCBI Taxonomy" id="45954"/>
    <lineage>
        <taxon>Eukaryota</taxon>
        <taxon>Metazoa</taxon>
        <taxon>Spiralia</taxon>
        <taxon>Lophotrochozoa</taxon>
        <taxon>Mollusca</taxon>
        <taxon>Bivalvia</taxon>
        <taxon>Autobranchia</taxon>
        <taxon>Heteroconchia</taxon>
        <taxon>Euheterodonta</taxon>
        <taxon>Imparidentia</taxon>
        <taxon>Neoheterodontei</taxon>
        <taxon>Myida</taxon>
        <taxon>Dreissenoidea</taxon>
        <taxon>Dreissenidae</taxon>
        <taxon>Dreissena</taxon>
    </lineage>
</organism>
<proteinExistence type="predicted"/>
<accession>A0A9D4H7Z2</accession>
<gene>
    <name evidence="1" type="ORF">DPMN_103393</name>
</gene>
<keyword evidence="2" id="KW-1185">Reference proteome</keyword>
<dbReference type="Proteomes" id="UP000828390">
    <property type="component" value="Unassembled WGS sequence"/>
</dbReference>
<dbReference type="AlphaFoldDB" id="A0A9D4H7Z2"/>
<evidence type="ECO:0000313" key="2">
    <source>
        <dbReference type="Proteomes" id="UP000828390"/>
    </source>
</evidence>
<protein>
    <submittedName>
        <fullName evidence="1">Uncharacterized protein</fullName>
    </submittedName>
</protein>
<reference evidence="1" key="2">
    <citation type="submission" date="2020-11" db="EMBL/GenBank/DDBJ databases">
        <authorList>
            <person name="McCartney M.A."/>
            <person name="Auch B."/>
            <person name="Kono T."/>
            <person name="Mallez S."/>
            <person name="Becker A."/>
            <person name="Gohl D.M."/>
            <person name="Silverstein K.A.T."/>
            <person name="Koren S."/>
            <person name="Bechman K.B."/>
            <person name="Herman A."/>
            <person name="Abrahante J.E."/>
            <person name="Garbe J."/>
        </authorList>
    </citation>
    <scope>NUCLEOTIDE SEQUENCE</scope>
    <source>
        <strain evidence="1">Duluth1</strain>
        <tissue evidence="1">Whole animal</tissue>
    </source>
</reference>
<comment type="caution">
    <text evidence="1">The sequence shown here is derived from an EMBL/GenBank/DDBJ whole genome shotgun (WGS) entry which is preliminary data.</text>
</comment>
<name>A0A9D4H7Z2_DREPO</name>
<sequence length="150" mass="17398">MENHLEYLTASMICYDPPFSEEIDVKRAVFETENCSIVFVTDPDIPYDFNEKSCWTSIDRCNITGRWDKYDSELEDACHKYHSVIRFPMNNLRFQNVFCFLCNGLEVIQFQKKCGLTQAKPYSFSGLLKIYTPATTASNGNTSSQREVRE</sequence>
<evidence type="ECO:0000313" key="1">
    <source>
        <dbReference type="EMBL" id="KAH3830155.1"/>
    </source>
</evidence>
<dbReference type="EMBL" id="JAIWYP010000004">
    <property type="protein sequence ID" value="KAH3830155.1"/>
    <property type="molecule type" value="Genomic_DNA"/>
</dbReference>